<dbReference type="EMBL" id="KV441405">
    <property type="protein sequence ID" value="OAF56046.1"/>
    <property type="molecule type" value="Genomic_DNA"/>
</dbReference>
<proteinExistence type="inferred from homology"/>
<evidence type="ECO:0000256" key="1">
    <source>
        <dbReference type="ARBA" id="ARBA00006865"/>
    </source>
</evidence>
<name>A0A177A1J4_9PEZI</name>
<evidence type="ECO:0000259" key="4">
    <source>
        <dbReference type="PROSITE" id="PS51762"/>
    </source>
</evidence>
<dbReference type="GeneID" id="36290429"/>
<accession>A0A177A1J4</accession>
<sequence>MARKSSPSPSPFGDSNAISSETSSIAPHSRHGSEGGGTTTRHRDSGEKEKEKHQFRSYRLIGEYEQPWIKDKRMKKTRYNNLIVYTFMIIGFGVAGYICFAATQSVPKHDYCLILDEDFKTLDPNVWNHEVQIDGYGTGSFDWTTTDPKNSFVDAEGLHIVPTLTNESTPISNEQISNGFTVNLTADGSCTSNTPFNCVIHSNNELGYTIPPVRSARLNTKGKKTIRYGKVEITAKMPQGDWLWPALWLVPQDDVYGGWPRSGEIDIAEVRGNSPSYPLGGRDTYTSTIHWGPTTGLNAFWRTTAGRQIRRTDFSKSFHTFGFEWSGDYMYTYLDSRLQQVLYVGMAGKGTPKDFWDRGEFGDVFVNNTMLPNPWAGSKNRGAPFDQEFYLVMNVAVGSRNGWFLDGVGGKPWVDASTYLAPGAFYQRINEWLPTWGEGNARGMTVKAVKMWQEGACK</sequence>
<feature type="compositionally biased region" description="Basic and acidic residues" evidence="2">
    <location>
        <begin position="41"/>
        <end position="54"/>
    </location>
</feature>
<dbReference type="VEuPathDB" id="FungiDB:GMDG_03416"/>
<dbReference type="InterPro" id="IPR000757">
    <property type="entry name" value="Beta-glucanase-like"/>
</dbReference>
<feature type="transmembrane region" description="Helical" evidence="3">
    <location>
        <begin position="82"/>
        <end position="103"/>
    </location>
</feature>
<dbReference type="eggNOG" id="ENOG502QRX5">
    <property type="taxonomic scope" value="Eukaryota"/>
</dbReference>
<feature type="compositionally biased region" description="Polar residues" evidence="2">
    <location>
        <begin position="16"/>
        <end position="26"/>
    </location>
</feature>
<organism evidence="5">
    <name type="scientific">Pseudogymnoascus destructans</name>
    <dbReference type="NCBI Taxonomy" id="655981"/>
    <lineage>
        <taxon>Eukaryota</taxon>
        <taxon>Fungi</taxon>
        <taxon>Dikarya</taxon>
        <taxon>Ascomycota</taxon>
        <taxon>Pezizomycotina</taxon>
        <taxon>Leotiomycetes</taxon>
        <taxon>Thelebolales</taxon>
        <taxon>Thelebolaceae</taxon>
        <taxon>Pseudogymnoascus</taxon>
    </lineage>
</organism>
<evidence type="ECO:0000313" key="5">
    <source>
        <dbReference type="EMBL" id="OAF56046.1"/>
    </source>
</evidence>
<protein>
    <recommendedName>
        <fullName evidence="4">GH16 domain-containing protein</fullName>
    </recommendedName>
</protein>
<keyword evidence="3" id="KW-0472">Membrane</keyword>
<dbReference type="Proteomes" id="UP000077154">
    <property type="component" value="Unassembled WGS sequence"/>
</dbReference>
<dbReference type="GO" id="GO:0004553">
    <property type="term" value="F:hydrolase activity, hydrolyzing O-glycosyl compounds"/>
    <property type="evidence" value="ECO:0007669"/>
    <property type="project" value="InterPro"/>
</dbReference>
<comment type="similarity">
    <text evidence="1">Belongs to the glycosyl hydrolase 16 family.</text>
</comment>
<dbReference type="RefSeq" id="XP_024321344.1">
    <property type="nucleotide sequence ID" value="XM_024470956.1"/>
</dbReference>
<reference evidence="5" key="1">
    <citation type="submission" date="2016-03" db="EMBL/GenBank/DDBJ databases">
        <title>Updated assembly of Pseudogymnoascus destructans, the fungus causing white-nose syndrome of bats.</title>
        <authorList>
            <person name="Palmer J.M."/>
            <person name="Drees K.P."/>
            <person name="Foster J.T."/>
            <person name="Lindner D.L."/>
        </authorList>
    </citation>
    <scope>NUCLEOTIDE SEQUENCE [LARGE SCALE GENOMIC DNA]</scope>
    <source>
        <strain evidence="5">20631-21</strain>
    </source>
</reference>
<gene>
    <name evidence="5" type="ORF">VC83_07383</name>
</gene>
<dbReference type="PROSITE" id="PS51762">
    <property type="entry name" value="GH16_2"/>
    <property type="match status" value="1"/>
</dbReference>
<keyword evidence="3" id="KW-0812">Transmembrane</keyword>
<dbReference type="AlphaFoldDB" id="A0A177A1J4"/>
<dbReference type="OrthoDB" id="4781at2759"/>
<keyword evidence="3" id="KW-1133">Transmembrane helix</keyword>
<dbReference type="PANTHER" id="PTHR10963:SF55">
    <property type="entry name" value="GLYCOSIDE HYDROLASE FAMILY 16 PROTEIN"/>
    <property type="match status" value="1"/>
</dbReference>
<feature type="domain" description="GH16" evidence="4">
    <location>
        <begin position="141"/>
        <end position="425"/>
    </location>
</feature>
<dbReference type="Gene3D" id="2.60.120.200">
    <property type="match status" value="1"/>
</dbReference>
<feature type="region of interest" description="Disordered" evidence="2">
    <location>
        <begin position="1"/>
        <end position="54"/>
    </location>
</feature>
<dbReference type="GO" id="GO:0005975">
    <property type="term" value="P:carbohydrate metabolic process"/>
    <property type="evidence" value="ECO:0007669"/>
    <property type="project" value="InterPro"/>
</dbReference>
<dbReference type="Pfam" id="PF00722">
    <property type="entry name" value="Glyco_hydro_16"/>
    <property type="match status" value="1"/>
</dbReference>
<dbReference type="SUPFAM" id="SSF49899">
    <property type="entry name" value="Concanavalin A-like lectins/glucanases"/>
    <property type="match status" value="1"/>
</dbReference>
<dbReference type="InterPro" id="IPR050546">
    <property type="entry name" value="Glycosyl_Hydrlase_16"/>
</dbReference>
<dbReference type="InterPro" id="IPR013320">
    <property type="entry name" value="ConA-like_dom_sf"/>
</dbReference>
<dbReference type="PANTHER" id="PTHR10963">
    <property type="entry name" value="GLYCOSYL HYDROLASE-RELATED"/>
    <property type="match status" value="1"/>
</dbReference>
<evidence type="ECO:0000256" key="3">
    <source>
        <dbReference type="SAM" id="Phobius"/>
    </source>
</evidence>
<evidence type="ECO:0000256" key="2">
    <source>
        <dbReference type="SAM" id="MobiDB-lite"/>
    </source>
</evidence>